<evidence type="ECO:0000313" key="3">
    <source>
        <dbReference type="Proteomes" id="UP000018208"/>
    </source>
</evidence>
<evidence type="ECO:0000313" key="1">
    <source>
        <dbReference type="EMBL" id="EST43122.1"/>
    </source>
</evidence>
<dbReference type="VEuPathDB" id="GiardiaDB:SS50377_25060"/>
<organism evidence="1">
    <name type="scientific">Spironucleus salmonicida</name>
    <dbReference type="NCBI Taxonomy" id="348837"/>
    <lineage>
        <taxon>Eukaryota</taxon>
        <taxon>Metamonada</taxon>
        <taxon>Diplomonadida</taxon>
        <taxon>Hexamitidae</taxon>
        <taxon>Hexamitinae</taxon>
        <taxon>Spironucleus</taxon>
    </lineage>
</organism>
<evidence type="ECO:0000313" key="2">
    <source>
        <dbReference type="EMBL" id="KAH0572945.1"/>
    </source>
</evidence>
<dbReference type="EMBL" id="KI546146">
    <property type="protein sequence ID" value="EST43122.1"/>
    <property type="molecule type" value="Genomic_DNA"/>
</dbReference>
<proteinExistence type="predicted"/>
<keyword evidence="3" id="KW-1185">Reference proteome</keyword>
<name>V6LF45_9EUKA</name>
<reference evidence="1 2" key="1">
    <citation type="journal article" date="2014" name="PLoS Genet.">
        <title>The Genome of Spironucleus salmonicida Highlights a Fish Pathogen Adapted to Fluctuating Environments.</title>
        <authorList>
            <person name="Xu F."/>
            <person name="Jerlstrom-Hultqvist J."/>
            <person name="Einarsson E."/>
            <person name="Astvaldsson A."/>
            <person name="Svard S.G."/>
            <person name="Andersson J.O."/>
        </authorList>
    </citation>
    <scope>NUCLEOTIDE SEQUENCE</scope>
    <source>
        <strain evidence="2">ATCC 50377</strain>
    </source>
</reference>
<gene>
    <name evidence="1" type="ORF">SS50377_17281</name>
    <name evidence="2" type="ORF">SS50377_25060</name>
</gene>
<sequence>MNCKFQRFKLLSIDDNLTWMEIEDFIQYCKLTIFSTDTEISKAANLYNSLFSDISCYYYDAVALSLYFVQDTHDKLSLQQFSCSLDIPCERLIQLWQNRIEHIKLNFTTSPGFLEQFQVQ</sequence>
<dbReference type="AlphaFoldDB" id="V6LF45"/>
<protein>
    <submittedName>
        <fullName evidence="1">Uncharacterized protein</fullName>
    </submittedName>
</protein>
<dbReference type="EMBL" id="AUWU02000005">
    <property type="protein sequence ID" value="KAH0572945.1"/>
    <property type="molecule type" value="Genomic_DNA"/>
</dbReference>
<dbReference type="Proteomes" id="UP000018208">
    <property type="component" value="Unassembled WGS sequence"/>
</dbReference>
<reference evidence="2" key="2">
    <citation type="submission" date="2020-12" db="EMBL/GenBank/DDBJ databases">
        <title>New Spironucleus salmonicida genome in near-complete chromosomes.</title>
        <authorList>
            <person name="Xu F."/>
            <person name="Kurt Z."/>
            <person name="Jimenez-Gonzalez A."/>
            <person name="Astvaldsson A."/>
            <person name="Andersson J.O."/>
            <person name="Svard S.G."/>
        </authorList>
    </citation>
    <scope>NUCLEOTIDE SEQUENCE</scope>
    <source>
        <strain evidence="2">ATCC 50377</strain>
    </source>
</reference>
<accession>V6LF45</accession>